<feature type="region of interest" description="Disordered" evidence="1">
    <location>
        <begin position="218"/>
        <end position="242"/>
    </location>
</feature>
<feature type="compositionally biased region" description="Low complexity" evidence="1">
    <location>
        <begin position="967"/>
        <end position="977"/>
    </location>
</feature>
<accession>A0AAU7CNI1</accession>
<dbReference type="RefSeq" id="WP_406699824.1">
    <property type="nucleotide sequence ID" value="NZ_CP155447.1"/>
</dbReference>
<feature type="signal peptide" evidence="2">
    <location>
        <begin position="1"/>
        <end position="21"/>
    </location>
</feature>
<sequence>MFFRRTRVVLLVSTALVSVSAAWLWGADESAERIQDGFESPRPIWRQEQTDATINLQAHERSSRAAHSGRTAERFHFTAGIGSSFFYSYPLPKVVVPENLKVELFVRSNRVGVRIYGRVVLPKDIDPNTGQPSFVMIPGTGYENNDRWQRIELTSLRPSIERQARVLRAATSRPVDVEGAYLERVVVNLFGGMGETEVFLDDLEISPVPQETVAALNKPEAPSPTLPDPASNPETPTAVPVSTARVKLDSMNKLMRRGNDNRDYDWLVTAIDAPDADVAQLSHFGFDVLADKVDADPQRIKDAVKWGFLLMPDLDATLEGKPIEPERMFAAAKNYPFRDHVAFWNLGNHLGSALDLESRKHELERIRTAVAALRGLPQNVSHLTTAGVDGELPLFANGPKRISIMTISPNAWASAQEPIDTYKFLKQRRDLTALSNLEGNFFTWLPATPPLSVQTSIWGHDQPPAWGKPRVQPEQVRLFSYLALAAGYRGIGFRGDADLTTDEGRPLLIECAFLNEEIDLMESILANGKGPIPLFDTFDLDPPTLPPLGSAPTLQVPKTKELKPHPSIKAAGIATQDQKGMLLLVADFAGGAQFQPSQMAKHNLNITIPAPESAQAFEISPGDVKAIEARERVPGGIRITLPDFGVTSLVLVTTDHGMADRLLNAISGVRPRACQLAIEQARSQLRMVEETTNRLIADGHTLYDPNDSKLAPLPVGSRPPNEEEKLLKLADSMIKTAQENFERMEYPLAWSEARRAGRTLRHLMFAQWSKGYADMAKLVAPEPPKPPRTRQGRMSVDELKAEQEVARNRTPMLLMPLASPPLVSYNSLPQHYIWLDWMARSFGASLLRGGSFDNHSELESAGWINQSYQLDGINSHVSTVPSDDDPDQRFLKMTVEPAENRSIDSFAPFFDFPAAAIRTPPIRVTAGQFLRISVLVQKANPSTPGQGGIIITDSIGGEALQFRNHGSIPSSPRSSSSAGYLPTE</sequence>
<keyword evidence="2" id="KW-0732">Signal</keyword>
<evidence type="ECO:0000256" key="2">
    <source>
        <dbReference type="SAM" id="SignalP"/>
    </source>
</evidence>
<organism evidence="3">
    <name type="scientific">Singulisphaera sp. Ch08</name>
    <dbReference type="NCBI Taxonomy" id="3120278"/>
    <lineage>
        <taxon>Bacteria</taxon>
        <taxon>Pseudomonadati</taxon>
        <taxon>Planctomycetota</taxon>
        <taxon>Planctomycetia</taxon>
        <taxon>Isosphaerales</taxon>
        <taxon>Isosphaeraceae</taxon>
        <taxon>Singulisphaera</taxon>
    </lineage>
</organism>
<gene>
    <name evidence="3" type="ORF">V5E97_13340</name>
</gene>
<protein>
    <submittedName>
        <fullName evidence="3">Uncharacterized protein</fullName>
    </submittedName>
</protein>
<dbReference type="AlphaFoldDB" id="A0AAU7CNI1"/>
<evidence type="ECO:0000313" key="3">
    <source>
        <dbReference type="EMBL" id="XBH06979.1"/>
    </source>
</evidence>
<feature type="chain" id="PRO_5043963802" evidence="2">
    <location>
        <begin position="22"/>
        <end position="984"/>
    </location>
</feature>
<name>A0AAU7CNI1_9BACT</name>
<evidence type="ECO:0000256" key="1">
    <source>
        <dbReference type="SAM" id="MobiDB-lite"/>
    </source>
</evidence>
<proteinExistence type="predicted"/>
<feature type="region of interest" description="Disordered" evidence="1">
    <location>
        <begin position="963"/>
        <end position="984"/>
    </location>
</feature>
<dbReference type="EMBL" id="CP155447">
    <property type="protein sequence ID" value="XBH06979.1"/>
    <property type="molecule type" value="Genomic_DNA"/>
</dbReference>
<reference evidence="3" key="1">
    <citation type="submission" date="2024-05" db="EMBL/GenBank/DDBJ databases">
        <title>Planctomycetes of the genus Singulisphaera possess chitinolytic capabilities.</title>
        <authorList>
            <person name="Ivanova A."/>
        </authorList>
    </citation>
    <scope>NUCLEOTIDE SEQUENCE</scope>
    <source>
        <strain evidence="3">Ch08T</strain>
    </source>
</reference>